<protein>
    <recommendedName>
        <fullName evidence="2">YCII-related domain-containing protein</fullName>
    </recommendedName>
</protein>
<name>A0ABU0R6Y8_9MICO</name>
<evidence type="ECO:0000313" key="4">
    <source>
        <dbReference type="Proteomes" id="UP001239083"/>
    </source>
</evidence>
<dbReference type="Pfam" id="PF03795">
    <property type="entry name" value="YCII"/>
    <property type="match status" value="1"/>
</dbReference>
<gene>
    <name evidence="3" type="ORF">QFZ26_001408</name>
</gene>
<dbReference type="Proteomes" id="UP001239083">
    <property type="component" value="Unassembled WGS sequence"/>
</dbReference>
<comment type="caution">
    <text evidence="3">The sequence shown here is derived from an EMBL/GenBank/DDBJ whole genome shotgun (WGS) entry which is preliminary data.</text>
</comment>
<reference evidence="3 4" key="1">
    <citation type="submission" date="2023-07" db="EMBL/GenBank/DDBJ databases">
        <title>Comparative genomics of wheat-associated soil bacteria to identify genetic determinants of phenazine resistance.</title>
        <authorList>
            <person name="Mouncey N."/>
        </authorList>
    </citation>
    <scope>NUCLEOTIDE SEQUENCE [LARGE SCALE GENOMIC DNA]</scope>
    <source>
        <strain evidence="3 4">V3I3</strain>
    </source>
</reference>
<proteinExistence type="inferred from homology"/>
<comment type="similarity">
    <text evidence="1">Belongs to the YciI family.</text>
</comment>
<dbReference type="InterPro" id="IPR005545">
    <property type="entry name" value="YCII"/>
</dbReference>
<sequence length="119" mass="12785">MRFMTMIKMDETALSSETPPGVYEAMGAFAQEGRVNGTLVELGGLMPSSAGAIVSLANGRIKAVDGPFAEARELVGGYAVIDVRSREEAVELGRRLMQIHLDNWPGWEGSCEIRQIAGS</sequence>
<evidence type="ECO:0000256" key="1">
    <source>
        <dbReference type="ARBA" id="ARBA00007689"/>
    </source>
</evidence>
<evidence type="ECO:0000313" key="3">
    <source>
        <dbReference type="EMBL" id="MDQ0893853.1"/>
    </source>
</evidence>
<dbReference type="InterPro" id="IPR011008">
    <property type="entry name" value="Dimeric_a/b-barrel"/>
</dbReference>
<dbReference type="SUPFAM" id="SSF54909">
    <property type="entry name" value="Dimeric alpha+beta barrel"/>
    <property type="match status" value="1"/>
</dbReference>
<feature type="domain" description="YCII-related" evidence="2">
    <location>
        <begin position="1"/>
        <end position="95"/>
    </location>
</feature>
<dbReference type="EMBL" id="JAUSYY010000001">
    <property type="protein sequence ID" value="MDQ0893853.1"/>
    <property type="molecule type" value="Genomic_DNA"/>
</dbReference>
<accession>A0ABU0R6Y8</accession>
<evidence type="ECO:0000259" key="2">
    <source>
        <dbReference type="Pfam" id="PF03795"/>
    </source>
</evidence>
<dbReference type="Gene3D" id="3.30.70.1060">
    <property type="entry name" value="Dimeric alpha+beta barrel"/>
    <property type="match status" value="1"/>
</dbReference>
<organism evidence="3 4">
    <name type="scientific">Agromyces ramosus</name>
    <dbReference type="NCBI Taxonomy" id="33879"/>
    <lineage>
        <taxon>Bacteria</taxon>
        <taxon>Bacillati</taxon>
        <taxon>Actinomycetota</taxon>
        <taxon>Actinomycetes</taxon>
        <taxon>Micrococcales</taxon>
        <taxon>Microbacteriaceae</taxon>
        <taxon>Agromyces</taxon>
    </lineage>
</organism>
<keyword evidence="4" id="KW-1185">Reference proteome</keyword>
<dbReference type="PANTHER" id="PTHR35174:SF1">
    <property type="entry name" value="BLL0086 PROTEIN"/>
    <property type="match status" value="1"/>
</dbReference>
<dbReference type="PANTHER" id="PTHR35174">
    <property type="entry name" value="BLL7171 PROTEIN-RELATED"/>
    <property type="match status" value="1"/>
</dbReference>